<keyword evidence="1" id="KW-0812">Transmembrane</keyword>
<feature type="signal peptide" evidence="2">
    <location>
        <begin position="1"/>
        <end position="23"/>
    </location>
</feature>
<evidence type="ECO:0000313" key="3">
    <source>
        <dbReference type="EMBL" id="KAK0613255.1"/>
    </source>
</evidence>
<reference evidence="3" key="1">
    <citation type="submission" date="2023-06" db="EMBL/GenBank/DDBJ databases">
        <title>Genome-scale phylogeny and comparative genomics of the fungal order Sordariales.</title>
        <authorList>
            <consortium name="Lawrence Berkeley National Laboratory"/>
            <person name="Hensen N."/>
            <person name="Bonometti L."/>
            <person name="Westerberg I."/>
            <person name="Brannstrom I.O."/>
            <person name="Guillou S."/>
            <person name="Cros-Aarteil S."/>
            <person name="Calhoun S."/>
            <person name="Haridas S."/>
            <person name="Kuo A."/>
            <person name="Mondo S."/>
            <person name="Pangilinan J."/>
            <person name="Riley R."/>
            <person name="Labutti K."/>
            <person name="Andreopoulos B."/>
            <person name="Lipzen A."/>
            <person name="Chen C."/>
            <person name="Yanf M."/>
            <person name="Daum C."/>
            <person name="Ng V."/>
            <person name="Clum A."/>
            <person name="Steindorff A."/>
            <person name="Ohm R."/>
            <person name="Martin F."/>
            <person name="Silar P."/>
            <person name="Natvig D."/>
            <person name="Lalanne C."/>
            <person name="Gautier V."/>
            <person name="Ament-Velasquez S.L."/>
            <person name="Kruys A."/>
            <person name="Hutchinson M.I."/>
            <person name="Powell A.J."/>
            <person name="Barry K."/>
            <person name="Miller A.N."/>
            <person name="Grigoriev I.V."/>
            <person name="Debuchy R."/>
            <person name="Gladieux P."/>
            <person name="Thoren M.H."/>
            <person name="Johannesson H."/>
        </authorList>
    </citation>
    <scope>NUCLEOTIDE SEQUENCE</scope>
    <source>
        <strain evidence="3">CBS 606.72</strain>
    </source>
</reference>
<keyword evidence="4" id="KW-1185">Reference proteome</keyword>
<keyword evidence="1" id="KW-0472">Membrane</keyword>
<accession>A0AA39WD87</accession>
<keyword evidence="1" id="KW-1133">Transmembrane helix</keyword>
<gene>
    <name evidence="3" type="ORF">B0T14DRAFT_569326</name>
</gene>
<keyword evidence="2" id="KW-0732">Signal</keyword>
<protein>
    <submittedName>
        <fullName evidence="3">Uncharacterized protein</fullName>
    </submittedName>
</protein>
<sequence>MQRVTAFSPLAMALAVFLRMTETADPRSSPLKFTDYLRNMDRHIHDAIMFGLLAFAITVAFCAVVNHDSFGLEYTESAESQNRCLDTAATVGVVVGGYLAYQ</sequence>
<dbReference type="AlphaFoldDB" id="A0AA39WD87"/>
<dbReference type="Proteomes" id="UP001175000">
    <property type="component" value="Unassembled WGS sequence"/>
</dbReference>
<feature type="chain" id="PRO_5041355527" evidence="2">
    <location>
        <begin position="24"/>
        <end position="102"/>
    </location>
</feature>
<organism evidence="3 4">
    <name type="scientific">Immersiella caudata</name>
    <dbReference type="NCBI Taxonomy" id="314043"/>
    <lineage>
        <taxon>Eukaryota</taxon>
        <taxon>Fungi</taxon>
        <taxon>Dikarya</taxon>
        <taxon>Ascomycota</taxon>
        <taxon>Pezizomycotina</taxon>
        <taxon>Sordariomycetes</taxon>
        <taxon>Sordariomycetidae</taxon>
        <taxon>Sordariales</taxon>
        <taxon>Lasiosphaeriaceae</taxon>
        <taxon>Immersiella</taxon>
    </lineage>
</organism>
<evidence type="ECO:0000313" key="4">
    <source>
        <dbReference type="Proteomes" id="UP001175000"/>
    </source>
</evidence>
<comment type="caution">
    <text evidence="3">The sequence shown here is derived from an EMBL/GenBank/DDBJ whole genome shotgun (WGS) entry which is preliminary data.</text>
</comment>
<evidence type="ECO:0000256" key="2">
    <source>
        <dbReference type="SAM" id="SignalP"/>
    </source>
</evidence>
<proteinExistence type="predicted"/>
<name>A0AA39WD87_9PEZI</name>
<feature type="transmembrane region" description="Helical" evidence="1">
    <location>
        <begin position="47"/>
        <end position="65"/>
    </location>
</feature>
<dbReference type="EMBL" id="JAULSU010000006">
    <property type="protein sequence ID" value="KAK0613255.1"/>
    <property type="molecule type" value="Genomic_DNA"/>
</dbReference>
<evidence type="ECO:0000256" key="1">
    <source>
        <dbReference type="SAM" id="Phobius"/>
    </source>
</evidence>